<protein>
    <submittedName>
        <fullName evidence="3">Basic salivary proline-rich protein 3-like</fullName>
    </submittedName>
</protein>
<evidence type="ECO:0000313" key="2">
    <source>
        <dbReference type="Proteomes" id="UP000504623"/>
    </source>
</evidence>
<feature type="compositionally biased region" description="Basic and acidic residues" evidence="1">
    <location>
        <begin position="279"/>
        <end position="294"/>
    </location>
</feature>
<gene>
    <name evidence="3" type="primary">LOC102818529</name>
</gene>
<sequence length="410" mass="43237">MCSRVPRGTTTSGPSESLPTSACGRPGAKHLHLKLGAAAPTPPPELFSALDPPPSSTDTTAPPQPHPARPVPPLRPGLRGPHFPVGLQVIVTDGRPAGPLSPPGQALTSGQGDRRGTGRQDGRGPSLGVPDGGAAEGPTGGEARGPGTPWGAPSREEPRLPGSGPLTCARGRRLLALGAHRGVPPPPPAAGGSDPWFRGPVSGGGGDAGGLAGRSVRRRLRLPEFARSRTRPWVNGGAPRTEPHSSAVNAECGGKSRELRRRLRLRRQGPRVASWATRPEWRPAESPRFPEPRAPRKKQTARRERCPPPPFERVAVVSGHRRKLRPTSSALHPRKRLGTRRLQSSQASDARLPPPLSHNPPSAQNARGPALLILPAAQVHRGRAPRYACVSETGAPYPAHPGRRCRRACA</sequence>
<dbReference type="GeneID" id="102818529"/>
<feature type="compositionally biased region" description="Pro residues" evidence="1">
    <location>
        <begin position="40"/>
        <end position="55"/>
    </location>
</feature>
<feature type="compositionally biased region" description="Gly residues" evidence="1">
    <location>
        <begin position="201"/>
        <end position="212"/>
    </location>
</feature>
<feature type="compositionally biased region" description="Basic and acidic residues" evidence="1">
    <location>
        <begin position="112"/>
        <end position="122"/>
    </location>
</feature>
<name>A0A9B0TQB9_CHRAS</name>
<accession>A0A9B0TQB9</accession>
<dbReference type="AlphaFoldDB" id="A0A9B0TQB9"/>
<dbReference type="Proteomes" id="UP000504623">
    <property type="component" value="Unplaced"/>
</dbReference>
<reference evidence="3" key="1">
    <citation type="submission" date="2025-08" db="UniProtKB">
        <authorList>
            <consortium name="RefSeq"/>
        </authorList>
    </citation>
    <scope>IDENTIFICATION</scope>
    <source>
        <tissue evidence="3">Spleen</tissue>
    </source>
</reference>
<feature type="region of interest" description="Disordered" evidence="1">
    <location>
        <begin position="1"/>
        <end position="216"/>
    </location>
</feature>
<keyword evidence="2" id="KW-1185">Reference proteome</keyword>
<feature type="compositionally biased region" description="Pro residues" evidence="1">
    <location>
        <begin position="62"/>
        <end position="75"/>
    </location>
</feature>
<evidence type="ECO:0000256" key="1">
    <source>
        <dbReference type="SAM" id="MobiDB-lite"/>
    </source>
</evidence>
<dbReference type="RefSeq" id="XP_006868357.1">
    <property type="nucleotide sequence ID" value="XM_006868295.1"/>
</dbReference>
<feature type="region of interest" description="Disordered" evidence="1">
    <location>
        <begin position="230"/>
        <end position="366"/>
    </location>
</feature>
<evidence type="ECO:0000313" key="3">
    <source>
        <dbReference type="RefSeq" id="XP_006868357.1"/>
    </source>
</evidence>
<organism evidence="2 3">
    <name type="scientific">Chrysochloris asiatica</name>
    <name type="common">Cape golden mole</name>
    <dbReference type="NCBI Taxonomy" id="185453"/>
    <lineage>
        <taxon>Eukaryota</taxon>
        <taxon>Metazoa</taxon>
        <taxon>Chordata</taxon>
        <taxon>Craniata</taxon>
        <taxon>Vertebrata</taxon>
        <taxon>Euteleostomi</taxon>
        <taxon>Mammalia</taxon>
        <taxon>Eutheria</taxon>
        <taxon>Afrotheria</taxon>
        <taxon>Chrysochloridae</taxon>
        <taxon>Chrysochlorinae</taxon>
        <taxon>Chrysochloris</taxon>
    </lineage>
</organism>
<proteinExistence type="predicted"/>
<feature type="compositionally biased region" description="Basic residues" evidence="1">
    <location>
        <begin position="258"/>
        <end position="269"/>
    </location>
</feature>
<feature type="compositionally biased region" description="Gly residues" evidence="1">
    <location>
        <begin position="130"/>
        <end position="144"/>
    </location>
</feature>
<feature type="compositionally biased region" description="Polar residues" evidence="1">
    <location>
        <begin position="8"/>
        <end position="20"/>
    </location>
</feature>